<organism evidence="1 2">
    <name type="scientific">Dactylosporangium matsuzakiense</name>
    <dbReference type="NCBI Taxonomy" id="53360"/>
    <lineage>
        <taxon>Bacteria</taxon>
        <taxon>Bacillati</taxon>
        <taxon>Actinomycetota</taxon>
        <taxon>Actinomycetes</taxon>
        <taxon>Micromonosporales</taxon>
        <taxon>Micromonosporaceae</taxon>
        <taxon>Dactylosporangium</taxon>
    </lineage>
</organism>
<protein>
    <submittedName>
        <fullName evidence="1">Uncharacterized protein</fullName>
    </submittedName>
</protein>
<sequence>MNPPIMKNTNDVVRYIRPICFASVVRSSRANAEPLTGLCTGHGLVTIGFGATVVTKGLLRLLNQLASQLRRVPGDRTSDQQVTPQAG</sequence>
<comment type="caution">
    <text evidence="1">The sequence shown here is derived from an EMBL/GenBank/DDBJ whole genome shotgun (WGS) entry which is preliminary data.</text>
</comment>
<reference evidence="1" key="1">
    <citation type="journal article" date="2014" name="Int. J. Syst. Evol. Microbiol.">
        <title>Complete genome sequence of Corynebacterium casei LMG S-19264T (=DSM 44701T), isolated from a smear-ripened cheese.</title>
        <authorList>
            <consortium name="US DOE Joint Genome Institute (JGI-PGF)"/>
            <person name="Walter F."/>
            <person name="Albersmeier A."/>
            <person name="Kalinowski J."/>
            <person name="Ruckert C."/>
        </authorList>
    </citation>
    <scope>NUCLEOTIDE SEQUENCE</scope>
    <source>
        <strain evidence="1">VKM Ac-1321</strain>
    </source>
</reference>
<accession>A0A9W6KHP2</accession>
<evidence type="ECO:0000313" key="1">
    <source>
        <dbReference type="EMBL" id="GLL00739.1"/>
    </source>
</evidence>
<proteinExistence type="predicted"/>
<keyword evidence="2" id="KW-1185">Reference proteome</keyword>
<reference evidence="1" key="2">
    <citation type="submission" date="2023-01" db="EMBL/GenBank/DDBJ databases">
        <authorList>
            <person name="Sun Q."/>
            <person name="Evtushenko L."/>
        </authorList>
    </citation>
    <scope>NUCLEOTIDE SEQUENCE</scope>
    <source>
        <strain evidence="1">VKM Ac-1321</strain>
    </source>
</reference>
<dbReference type="EMBL" id="BSFP01000010">
    <property type="protein sequence ID" value="GLL00739.1"/>
    <property type="molecule type" value="Genomic_DNA"/>
</dbReference>
<evidence type="ECO:0000313" key="2">
    <source>
        <dbReference type="Proteomes" id="UP001143480"/>
    </source>
</evidence>
<gene>
    <name evidence="1" type="ORF">GCM10017581_024800</name>
</gene>
<dbReference type="AlphaFoldDB" id="A0A9W6KHP2"/>
<name>A0A9W6KHP2_9ACTN</name>
<dbReference type="Proteomes" id="UP001143480">
    <property type="component" value="Unassembled WGS sequence"/>
</dbReference>